<comment type="function">
    <text evidence="7">Dual specificity enzyme that catalyzes the synthesis of pseudouridine from uracil-746 in 23S ribosomal RNA and from uracil-32 in the anticodon stem and loop of transfer RNAs.</text>
</comment>
<evidence type="ECO:0000256" key="8">
    <source>
        <dbReference type="PIRSR" id="PIRSR606225-1"/>
    </source>
</evidence>
<evidence type="ECO:0000256" key="1">
    <source>
        <dbReference type="ARBA" id="ARBA00010876"/>
    </source>
</evidence>
<feature type="active site" evidence="8">
    <location>
        <position position="65"/>
    </location>
</feature>
<keyword evidence="2" id="KW-0698">rRNA processing</keyword>
<dbReference type="GO" id="GO:0160151">
    <property type="term" value="F:tRNA pseudouridine(32) synthase activity"/>
    <property type="evidence" value="ECO:0007669"/>
    <property type="project" value="UniProtKB-EC"/>
</dbReference>
<dbReference type="NCBIfam" id="TIGR00005">
    <property type="entry name" value="rluA_subfam"/>
    <property type="match status" value="1"/>
</dbReference>
<name>A0A1E2VCK9_9GAMM</name>
<reference evidence="11 12" key="1">
    <citation type="submission" date="2016-08" db="EMBL/GenBank/DDBJ databases">
        <authorList>
            <person name="Seilhamer J.J."/>
        </authorList>
    </citation>
    <scope>NUCLEOTIDE SEQUENCE [LARGE SCALE GENOMIC DNA]</scope>
    <source>
        <strain evidence="11 12">PH27A</strain>
    </source>
</reference>
<dbReference type="STRING" id="197479.BFW38_15420"/>
<dbReference type="EC" id="5.4.99.-" evidence="9"/>
<dbReference type="Gene3D" id="3.30.2350.10">
    <property type="entry name" value="Pseudouridine synthase"/>
    <property type="match status" value="1"/>
</dbReference>
<dbReference type="SUPFAM" id="SSF55120">
    <property type="entry name" value="Pseudouridine synthase"/>
    <property type="match status" value="1"/>
</dbReference>
<organism evidence="11 12">
    <name type="scientific">Terasakiispira papahanaumokuakeensis</name>
    <dbReference type="NCBI Taxonomy" id="197479"/>
    <lineage>
        <taxon>Bacteria</taxon>
        <taxon>Pseudomonadati</taxon>
        <taxon>Pseudomonadota</taxon>
        <taxon>Gammaproteobacteria</taxon>
        <taxon>Oceanospirillales</taxon>
        <taxon>Terasakiispira</taxon>
    </lineage>
</organism>
<evidence type="ECO:0000256" key="6">
    <source>
        <dbReference type="ARBA" id="ARBA00036916"/>
    </source>
</evidence>
<sequence length="224" mass="25570">MALASWAYQPPEDRLIPLFEDDDLVVVDKPSGLLSTPGRDPAHHDSVIERVQCYAPEARLVHRLDMDTSGLMVLARHVEAERQLKRLFEQRRVGKRYLACVAGQLSEAEGVMSWPLVCDWPNRPLQKVCYETGKQARTRYQCLRQESDHAYVTLWPETGRSHQLRVHLLTLGHPILGDRFYAPEAIQNAAPRLLLHAEQLALDHPRTGQALQWCSQPPFLPDTE</sequence>
<comment type="caution">
    <text evidence="11">The sequence shown here is derived from an EMBL/GenBank/DDBJ whole genome shotgun (WGS) entry which is preliminary data.</text>
</comment>
<dbReference type="PANTHER" id="PTHR21600:SF91">
    <property type="entry name" value="DUAL-SPECIFICITY RNA PSEUDOURIDINE SYNTHASE RLUA"/>
    <property type="match status" value="1"/>
</dbReference>
<dbReference type="PROSITE" id="PS01129">
    <property type="entry name" value="PSI_RLU"/>
    <property type="match status" value="1"/>
</dbReference>
<evidence type="ECO:0000256" key="5">
    <source>
        <dbReference type="ARBA" id="ARBA00036184"/>
    </source>
</evidence>
<dbReference type="GO" id="GO:0003723">
    <property type="term" value="F:RNA binding"/>
    <property type="evidence" value="ECO:0007669"/>
    <property type="project" value="InterPro"/>
</dbReference>
<dbReference type="GO" id="GO:0008033">
    <property type="term" value="P:tRNA processing"/>
    <property type="evidence" value="ECO:0007669"/>
    <property type="project" value="UniProtKB-KW"/>
</dbReference>
<evidence type="ECO:0000256" key="7">
    <source>
        <dbReference type="ARBA" id="ARBA00037305"/>
    </source>
</evidence>
<evidence type="ECO:0000313" key="11">
    <source>
        <dbReference type="EMBL" id="ODC04711.1"/>
    </source>
</evidence>
<comment type="function">
    <text evidence="9">Responsible for synthesis of pseudouridine from uracil.</text>
</comment>
<keyword evidence="3" id="KW-0819">tRNA processing</keyword>
<dbReference type="CDD" id="cd02869">
    <property type="entry name" value="PseudoU_synth_RluA_like"/>
    <property type="match status" value="1"/>
</dbReference>
<feature type="domain" description="Pseudouridine synthase RsuA/RluA-like" evidence="10">
    <location>
        <begin position="23"/>
        <end position="168"/>
    </location>
</feature>
<dbReference type="InterPro" id="IPR006225">
    <property type="entry name" value="PsdUridine_synth_RluC/D"/>
</dbReference>
<comment type="catalytic activity">
    <reaction evidence="9">
        <text>a uridine in RNA = a pseudouridine in RNA</text>
        <dbReference type="Rhea" id="RHEA:48348"/>
        <dbReference type="Rhea" id="RHEA-COMP:12068"/>
        <dbReference type="Rhea" id="RHEA-COMP:12069"/>
        <dbReference type="ChEBI" id="CHEBI:65314"/>
        <dbReference type="ChEBI" id="CHEBI:65315"/>
    </reaction>
</comment>
<comment type="catalytic activity">
    <reaction evidence="6">
        <text>uridine(746) in 23S rRNA = pseudouridine(746) in 23S rRNA</text>
        <dbReference type="Rhea" id="RHEA:42548"/>
        <dbReference type="Rhea" id="RHEA-COMP:10109"/>
        <dbReference type="Rhea" id="RHEA-COMP:10110"/>
        <dbReference type="ChEBI" id="CHEBI:65314"/>
        <dbReference type="ChEBI" id="CHEBI:65315"/>
        <dbReference type="EC" id="5.4.99.29"/>
    </reaction>
</comment>
<keyword evidence="4 9" id="KW-0413">Isomerase</keyword>
<comment type="catalytic activity">
    <reaction evidence="5">
        <text>uridine(32) in tRNA = pseudouridine(32) in tRNA</text>
        <dbReference type="Rhea" id="RHEA:42544"/>
        <dbReference type="Rhea" id="RHEA-COMP:10107"/>
        <dbReference type="Rhea" id="RHEA-COMP:10108"/>
        <dbReference type="ChEBI" id="CHEBI:65314"/>
        <dbReference type="ChEBI" id="CHEBI:65315"/>
        <dbReference type="EC" id="5.4.99.28"/>
    </reaction>
</comment>
<dbReference type="PANTHER" id="PTHR21600">
    <property type="entry name" value="MITOCHONDRIAL RNA PSEUDOURIDINE SYNTHASE"/>
    <property type="match status" value="1"/>
</dbReference>
<keyword evidence="12" id="KW-1185">Reference proteome</keyword>
<evidence type="ECO:0000313" key="12">
    <source>
        <dbReference type="Proteomes" id="UP000094291"/>
    </source>
</evidence>
<dbReference type="RefSeq" id="WP_068999695.1">
    <property type="nucleotide sequence ID" value="NZ_MDTQ01000001.1"/>
</dbReference>
<evidence type="ECO:0000256" key="2">
    <source>
        <dbReference type="ARBA" id="ARBA00022552"/>
    </source>
</evidence>
<comment type="similarity">
    <text evidence="1 9">Belongs to the pseudouridine synthase RluA family.</text>
</comment>
<dbReference type="EMBL" id="MDTQ01000001">
    <property type="protein sequence ID" value="ODC04711.1"/>
    <property type="molecule type" value="Genomic_DNA"/>
</dbReference>
<accession>A0A1E2VCK9</accession>
<dbReference type="InterPro" id="IPR006224">
    <property type="entry name" value="PsdUridine_synth_RluA-like_CS"/>
</dbReference>
<gene>
    <name evidence="11" type="ORF">BFW38_15420</name>
</gene>
<dbReference type="InterPro" id="IPR020103">
    <property type="entry name" value="PsdUridine_synth_cat_dom_sf"/>
</dbReference>
<evidence type="ECO:0000256" key="4">
    <source>
        <dbReference type="ARBA" id="ARBA00023235"/>
    </source>
</evidence>
<evidence type="ECO:0000256" key="3">
    <source>
        <dbReference type="ARBA" id="ARBA00022694"/>
    </source>
</evidence>
<dbReference type="InterPro" id="IPR050188">
    <property type="entry name" value="RluA_PseudoU_synthase"/>
</dbReference>
<evidence type="ECO:0000256" key="9">
    <source>
        <dbReference type="RuleBase" id="RU362028"/>
    </source>
</evidence>
<dbReference type="Proteomes" id="UP000094291">
    <property type="component" value="Unassembled WGS sequence"/>
</dbReference>
<dbReference type="AlphaFoldDB" id="A0A1E2VCK9"/>
<proteinExistence type="inferred from homology"/>
<dbReference type="InterPro" id="IPR006145">
    <property type="entry name" value="PsdUridine_synth_RsuA/RluA"/>
</dbReference>
<protein>
    <recommendedName>
        <fullName evidence="9">Pseudouridine synthase</fullName>
        <ecNumber evidence="9">5.4.99.-</ecNumber>
    </recommendedName>
</protein>
<dbReference type="GO" id="GO:0000455">
    <property type="term" value="P:enzyme-directed rRNA pseudouridine synthesis"/>
    <property type="evidence" value="ECO:0007669"/>
    <property type="project" value="TreeGrafter"/>
</dbReference>
<dbReference type="GO" id="GO:0160142">
    <property type="term" value="F:23S rRNA pseudouridine(746) synthase activity"/>
    <property type="evidence" value="ECO:0007669"/>
    <property type="project" value="UniProtKB-EC"/>
</dbReference>
<dbReference type="OrthoDB" id="9807829at2"/>
<dbReference type="Pfam" id="PF00849">
    <property type="entry name" value="PseudoU_synth_2"/>
    <property type="match status" value="1"/>
</dbReference>
<evidence type="ECO:0000259" key="10">
    <source>
        <dbReference type="Pfam" id="PF00849"/>
    </source>
</evidence>